<gene>
    <name evidence="3" type="ORF">LQ327_11855</name>
</gene>
<organism evidence="3 4">
    <name type="scientific">Actinomycetospora endophytica</name>
    <dbReference type="NCBI Taxonomy" id="2291215"/>
    <lineage>
        <taxon>Bacteria</taxon>
        <taxon>Bacillati</taxon>
        <taxon>Actinomycetota</taxon>
        <taxon>Actinomycetes</taxon>
        <taxon>Pseudonocardiales</taxon>
        <taxon>Pseudonocardiaceae</taxon>
        <taxon>Actinomycetospora</taxon>
    </lineage>
</organism>
<evidence type="ECO:0000313" key="3">
    <source>
        <dbReference type="EMBL" id="MCD2194070.1"/>
    </source>
</evidence>
<dbReference type="InterPro" id="IPR050764">
    <property type="entry name" value="CbbQ/NirQ/NorQ/GpvN"/>
</dbReference>
<accession>A0ABS8P733</accession>
<dbReference type="CDD" id="cd00009">
    <property type="entry name" value="AAA"/>
    <property type="match status" value="1"/>
</dbReference>
<proteinExistence type="predicted"/>
<feature type="region of interest" description="Disordered" evidence="1">
    <location>
        <begin position="297"/>
        <end position="321"/>
    </location>
</feature>
<dbReference type="EMBL" id="JAJNDB010000002">
    <property type="protein sequence ID" value="MCD2194070.1"/>
    <property type="molecule type" value="Genomic_DNA"/>
</dbReference>
<evidence type="ECO:0000313" key="4">
    <source>
        <dbReference type="Proteomes" id="UP001199469"/>
    </source>
</evidence>
<dbReference type="PIRSF" id="PIRSF002849">
    <property type="entry name" value="AAA_ATPase_chaperone_MoxR_prd"/>
    <property type="match status" value="1"/>
</dbReference>
<evidence type="ECO:0000256" key="1">
    <source>
        <dbReference type="SAM" id="MobiDB-lite"/>
    </source>
</evidence>
<dbReference type="Pfam" id="PF07728">
    <property type="entry name" value="AAA_5"/>
    <property type="match status" value="1"/>
</dbReference>
<dbReference type="InterPro" id="IPR011704">
    <property type="entry name" value="ATPase_dyneun-rel_AAA"/>
</dbReference>
<dbReference type="InterPro" id="IPR003593">
    <property type="entry name" value="AAA+_ATPase"/>
</dbReference>
<name>A0ABS8P733_9PSEU</name>
<dbReference type="SMART" id="SM00382">
    <property type="entry name" value="AAA"/>
    <property type="match status" value="1"/>
</dbReference>
<dbReference type="Gene3D" id="3.40.50.300">
    <property type="entry name" value="P-loop containing nucleotide triphosphate hydrolases"/>
    <property type="match status" value="1"/>
</dbReference>
<dbReference type="PANTHER" id="PTHR42759:SF1">
    <property type="entry name" value="MAGNESIUM-CHELATASE SUBUNIT CHLD"/>
    <property type="match status" value="1"/>
</dbReference>
<feature type="domain" description="AAA+ ATPase" evidence="2">
    <location>
        <begin position="44"/>
        <end position="195"/>
    </location>
</feature>
<dbReference type="RefSeq" id="WP_230733621.1">
    <property type="nucleotide sequence ID" value="NZ_JAJNDB010000002.1"/>
</dbReference>
<dbReference type="Proteomes" id="UP001199469">
    <property type="component" value="Unassembled WGS sequence"/>
</dbReference>
<keyword evidence="4" id="KW-1185">Reference proteome</keyword>
<feature type="compositionally biased region" description="Gly residues" evidence="1">
    <location>
        <begin position="309"/>
        <end position="321"/>
    </location>
</feature>
<reference evidence="3 4" key="1">
    <citation type="submission" date="2021-11" db="EMBL/GenBank/DDBJ databases">
        <title>Draft genome sequence of Actinomycetospora sp. SF1 isolated from the rhizosphere soil.</title>
        <authorList>
            <person name="Duangmal K."/>
            <person name="Chantavorakit T."/>
        </authorList>
    </citation>
    <scope>NUCLEOTIDE SEQUENCE [LARGE SCALE GENOMIC DNA]</scope>
    <source>
        <strain evidence="3 4">TBRC 5722</strain>
    </source>
</reference>
<evidence type="ECO:0000259" key="2">
    <source>
        <dbReference type="SMART" id="SM00382"/>
    </source>
</evidence>
<feature type="compositionally biased region" description="Low complexity" evidence="1">
    <location>
        <begin position="297"/>
        <end position="308"/>
    </location>
</feature>
<protein>
    <submittedName>
        <fullName evidence="3">MoxR family ATPase</fullName>
    </submittedName>
</protein>
<sequence length="321" mass="33247">MTALHNGVLPRAGVLPARGMLDAARAAVVGRHTESEVLAAALASGRSILLEGPPGTGKTTLLRALADGAGVGFELVEGNAELSPTRLVGHHDPSRVLTEDYRPENFVPGPLVRALQSGALLYVEELNRVPEETLNVLLGVLSERRLHVPRLGVVDAAETFRLVAAMNPSDGVGTGRITPALYDRSCRVAFDHQSAEEELAIVRRVESEAPSEAFARRAVEAVRATRSHADLRLGSSVRGALDLVALASSLASLRDEAAPTESTGADAARAALTGRVALVEGSPRTVEEVVTAIWAATAPADDTSDSGSGSDGGSGDAPGKA</sequence>
<comment type="caution">
    <text evidence="3">The sequence shown here is derived from an EMBL/GenBank/DDBJ whole genome shotgun (WGS) entry which is preliminary data.</text>
</comment>
<dbReference type="SUPFAM" id="SSF52540">
    <property type="entry name" value="P-loop containing nucleoside triphosphate hydrolases"/>
    <property type="match status" value="1"/>
</dbReference>
<dbReference type="InterPro" id="IPR027417">
    <property type="entry name" value="P-loop_NTPase"/>
</dbReference>
<dbReference type="PANTHER" id="PTHR42759">
    <property type="entry name" value="MOXR FAMILY PROTEIN"/>
    <property type="match status" value="1"/>
</dbReference>